<reference evidence="2" key="1">
    <citation type="journal article" date="2016" name="Genome Announc.">
        <title>Draft genomes of two strains of Paenibacillus glucanolyticus with capability to degrade lignocellulose.</title>
        <authorList>
            <person name="Mathews S.L."/>
            <person name="Pawlak J."/>
            <person name="Grunden A.M."/>
        </authorList>
    </citation>
    <scope>NUCLEOTIDE SEQUENCE [LARGE SCALE GENOMIC DNA]</scope>
    <source>
        <strain evidence="2">SLM1</strain>
    </source>
</reference>
<dbReference type="InterPro" id="IPR016181">
    <property type="entry name" value="Acyl_CoA_acyltransferase"/>
</dbReference>
<evidence type="ECO:0000313" key="2">
    <source>
        <dbReference type="EMBL" id="KZS43924.1"/>
    </source>
</evidence>
<name>A0A163EPE4_9BACL</name>
<proteinExistence type="predicted"/>
<dbReference type="KEGG" id="pglu:A3958_00315"/>
<organism evidence="2 3">
    <name type="scientific">Paenibacillus glucanolyticus</name>
    <dbReference type="NCBI Taxonomy" id="59843"/>
    <lineage>
        <taxon>Bacteria</taxon>
        <taxon>Bacillati</taxon>
        <taxon>Bacillota</taxon>
        <taxon>Bacilli</taxon>
        <taxon>Bacillales</taxon>
        <taxon>Paenibacillaceae</taxon>
        <taxon>Paenibacillus</taxon>
    </lineage>
</organism>
<dbReference type="STRING" id="59843.A3958_00315"/>
<accession>A0A163EPE4</accession>
<dbReference type="Proteomes" id="UP000076796">
    <property type="component" value="Unassembled WGS sequence"/>
</dbReference>
<keyword evidence="2" id="KW-0808">Transferase</keyword>
<comment type="caution">
    <text evidence="2">The sequence shown here is derived from an EMBL/GenBank/DDBJ whole genome shotgun (WGS) entry which is preliminary data.</text>
</comment>
<dbReference type="Gene3D" id="3.40.630.30">
    <property type="match status" value="1"/>
</dbReference>
<dbReference type="GO" id="GO:0005737">
    <property type="term" value="C:cytoplasm"/>
    <property type="evidence" value="ECO:0007669"/>
    <property type="project" value="TreeGrafter"/>
</dbReference>
<protein>
    <submittedName>
        <fullName evidence="2">GCN5 family acetyltransferase</fullName>
    </submittedName>
</protein>
<dbReference type="RefSeq" id="WP_006211532.1">
    <property type="nucleotide sequence ID" value="NZ_CBCSBX010000004.1"/>
</dbReference>
<keyword evidence="3" id="KW-1185">Reference proteome</keyword>
<dbReference type="SUPFAM" id="SSF55729">
    <property type="entry name" value="Acyl-CoA N-acyltransferases (Nat)"/>
    <property type="match status" value="1"/>
</dbReference>
<evidence type="ECO:0000313" key="3">
    <source>
        <dbReference type="Proteomes" id="UP000076796"/>
    </source>
</evidence>
<dbReference type="Pfam" id="PF13302">
    <property type="entry name" value="Acetyltransf_3"/>
    <property type="match status" value="1"/>
</dbReference>
<dbReference type="OrthoDB" id="9785602at2"/>
<gene>
    <name evidence="2" type="ORF">AWU65_28010</name>
</gene>
<dbReference type="InterPro" id="IPR051531">
    <property type="entry name" value="N-acetyltransferase"/>
</dbReference>
<dbReference type="PANTHER" id="PTHR43792:SF9">
    <property type="entry name" value="RIBOSOMAL-PROTEIN-ALANINE ACETYLTRANSFERASE"/>
    <property type="match status" value="1"/>
</dbReference>
<dbReference type="GeneID" id="97554514"/>
<dbReference type="InterPro" id="IPR000182">
    <property type="entry name" value="GNAT_dom"/>
</dbReference>
<dbReference type="PANTHER" id="PTHR43792">
    <property type="entry name" value="GNAT FAMILY, PUTATIVE (AFU_ORTHOLOGUE AFUA_3G00765)-RELATED-RELATED"/>
    <property type="match status" value="1"/>
</dbReference>
<dbReference type="PROSITE" id="PS51186">
    <property type="entry name" value="GNAT"/>
    <property type="match status" value="1"/>
</dbReference>
<evidence type="ECO:0000259" key="1">
    <source>
        <dbReference type="PROSITE" id="PS51186"/>
    </source>
</evidence>
<dbReference type="GO" id="GO:0008999">
    <property type="term" value="F:protein-N-terminal-alanine acetyltransferase activity"/>
    <property type="evidence" value="ECO:0007669"/>
    <property type="project" value="TreeGrafter"/>
</dbReference>
<feature type="domain" description="N-acetyltransferase" evidence="1">
    <location>
        <begin position="19"/>
        <end position="179"/>
    </location>
</feature>
<dbReference type="EMBL" id="LWMH01000002">
    <property type="protein sequence ID" value="KZS43924.1"/>
    <property type="molecule type" value="Genomic_DNA"/>
</dbReference>
<dbReference type="AlphaFoldDB" id="A0A163EPE4"/>
<sequence length="184" mass="21757">MKKIEDVFDPFPILETARTLLRPITQRDLMDIYRYCSVPEVSRHTLWNTHQSTDDTQRFLEFVQQRYTLQKVGPWGIEHKGTGVIIGTCSFIEWDNDHRKAELGYVLSNQFWNQGIMTEVIERVITFGFDQLQLVRIEAKCHPDNTGSYRVMEKTGMKLEGRLRHYLKVKGRYEDILVYSIIRL</sequence>